<protein>
    <submittedName>
        <fullName evidence="1">Uncharacterized protein</fullName>
    </submittedName>
</protein>
<dbReference type="AlphaFoldDB" id="A0A3G2J8K3"/>
<sequence>MVFLGQVSRVARDGDLCGDRPGRACGKKLVVLGFQVCLVTLTYAAHNCWPDARVTVLIAEVEPERLWQRLLQNRRGGVVAHAVRRDTEAVICRLRFRVC</sequence>
<dbReference type="KEGG" id="sdd:D9753_06365"/>
<dbReference type="Proteomes" id="UP000268329">
    <property type="component" value="Chromosome"/>
</dbReference>
<organism evidence="1 2">
    <name type="scientific">Streptomyces dangxiongensis</name>
    <dbReference type="NCBI Taxonomy" id="1442032"/>
    <lineage>
        <taxon>Bacteria</taxon>
        <taxon>Bacillati</taxon>
        <taxon>Actinomycetota</taxon>
        <taxon>Actinomycetes</taxon>
        <taxon>Kitasatosporales</taxon>
        <taxon>Streptomycetaceae</taxon>
        <taxon>Streptomyces</taxon>
    </lineage>
</organism>
<evidence type="ECO:0000313" key="2">
    <source>
        <dbReference type="Proteomes" id="UP000268329"/>
    </source>
</evidence>
<accession>A0A3G2J8K3</accession>
<proteinExistence type="predicted"/>
<dbReference type="EMBL" id="CP033073">
    <property type="protein sequence ID" value="AYN38603.1"/>
    <property type="molecule type" value="Genomic_DNA"/>
</dbReference>
<keyword evidence="2" id="KW-1185">Reference proteome</keyword>
<dbReference type="OrthoDB" id="9759676at2"/>
<evidence type="ECO:0000313" key="1">
    <source>
        <dbReference type="EMBL" id="AYN38603.1"/>
    </source>
</evidence>
<gene>
    <name evidence="1" type="ORF">D9753_06365</name>
</gene>
<reference evidence="1 2" key="1">
    <citation type="submission" date="2018-10" db="EMBL/GenBank/DDBJ databases">
        <title>The genome of Streptomyces dangxiongensis Z022.</title>
        <authorList>
            <person name="Zhang B."/>
        </authorList>
    </citation>
    <scope>NUCLEOTIDE SEQUENCE [LARGE SCALE GENOMIC DNA]</scope>
    <source>
        <strain evidence="1 2">Z022</strain>
    </source>
</reference>
<name>A0A3G2J8K3_9ACTN</name>